<evidence type="ECO:0000313" key="1">
    <source>
        <dbReference type="EMBL" id="MDT3428664.1"/>
    </source>
</evidence>
<gene>
    <name evidence="1" type="ORF">J2Z22_004257</name>
</gene>
<organism evidence="1 2">
    <name type="scientific">Paenibacillus forsythiae</name>
    <dbReference type="NCBI Taxonomy" id="365616"/>
    <lineage>
        <taxon>Bacteria</taxon>
        <taxon>Bacillati</taxon>
        <taxon>Bacillota</taxon>
        <taxon>Bacilli</taxon>
        <taxon>Bacillales</taxon>
        <taxon>Paenibacillaceae</taxon>
        <taxon>Paenibacillus</taxon>
    </lineage>
</organism>
<name>A0ABU3HCX7_9BACL</name>
<proteinExistence type="predicted"/>
<evidence type="ECO:0000313" key="2">
    <source>
        <dbReference type="Proteomes" id="UP001248709"/>
    </source>
</evidence>
<protein>
    <submittedName>
        <fullName evidence="1">Uncharacterized protein</fullName>
    </submittedName>
</protein>
<accession>A0ABU3HCX7</accession>
<dbReference type="EMBL" id="JAUSUY010000025">
    <property type="protein sequence ID" value="MDT3428664.1"/>
    <property type="molecule type" value="Genomic_DNA"/>
</dbReference>
<keyword evidence="2" id="KW-1185">Reference proteome</keyword>
<comment type="caution">
    <text evidence="1">The sequence shown here is derived from an EMBL/GenBank/DDBJ whole genome shotgun (WGS) entry which is preliminary data.</text>
</comment>
<sequence>MKEHPFSVKTMKTVRRYIDRLCSQMNESPAEVEEFREEM</sequence>
<feature type="non-terminal residue" evidence="1">
    <location>
        <position position="39"/>
    </location>
</feature>
<dbReference type="Proteomes" id="UP001248709">
    <property type="component" value="Unassembled WGS sequence"/>
</dbReference>
<reference evidence="1 2" key="1">
    <citation type="submission" date="2023-07" db="EMBL/GenBank/DDBJ databases">
        <title>Genomic Encyclopedia of Type Strains, Phase IV (KMG-IV): sequencing the most valuable type-strain genomes for metagenomic binning, comparative biology and taxonomic classification.</title>
        <authorList>
            <person name="Goeker M."/>
        </authorList>
    </citation>
    <scope>NUCLEOTIDE SEQUENCE [LARGE SCALE GENOMIC DNA]</scope>
    <source>
        <strain evidence="1 2">T98</strain>
    </source>
</reference>